<dbReference type="GO" id="GO:0008017">
    <property type="term" value="F:microtubule binding"/>
    <property type="evidence" value="ECO:0007669"/>
    <property type="project" value="TreeGrafter"/>
</dbReference>
<evidence type="ECO:0000256" key="7">
    <source>
        <dbReference type="PROSITE-ProRule" id="PRU00103"/>
    </source>
</evidence>
<dbReference type="PANTHER" id="PTHR21567">
    <property type="entry name" value="CLASP"/>
    <property type="match status" value="1"/>
</dbReference>
<dbReference type="PROSITE" id="PS50077">
    <property type="entry name" value="HEAT_REPEAT"/>
    <property type="match status" value="1"/>
</dbReference>
<protein>
    <submittedName>
        <fullName evidence="9">Clasp N-terminal domain-containing protein</fullName>
    </submittedName>
</protein>
<keyword evidence="4" id="KW-0493">Microtubule</keyword>
<feature type="repeat" description="HEAT" evidence="7">
    <location>
        <begin position="132"/>
        <end position="170"/>
    </location>
</feature>
<dbReference type="GO" id="GO:0090307">
    <property type="term" value="P:mitotic spindle assembly"/>
    <property type="evidence" value="ECO:0007669"/>
    <property type="project" value="TreeGrafter"/>
</dbReference>
<gene>
    <name evidence="9" type="ORF">BDZ94DRAFT_1333278</name>
</gene>
<comment type="caution">
    <text evidence="9">The sequence shown here is derived from an EMBL/GenBank/DDBJ whole genome shotgun (WGS) entry which is preliminary data.</text>
</comment>
<organism evidence="9 10">
    <name type="scientific">Collybia nuda</name>
    <dbReference type="NCBI Taxonomy" id="64659"/>
    <lineage>
        <taxon>Eukaryota</taxon>
        <taxon>Fungi</taxon>
        <taxon>Dikarya</taxon>
        <taxon>Basidiomycota</taxon>
        <taxon>Agaricomycotina</taxon>
        <taxon>Agaricomycetes</taxon>
        <taxon>Agaricomycetidae</taxon>
        <taxon>Agaricales</taxon>
        <taxon>Tricholomatineae</taxon>
        <taxon>Clitocybaceae</taxon>
        <taxon>Collybia</taxon>
    </lineage>
</organism>
<dbReference type="GO" id="GO:1902903">
    <property type="term" value="P:regulation of supramolecular fiber organization"/>
    <property type="evidence" value="ECO:0007669"/>
    <property type="project" value="UniProtKB-ARBA"/>
</dbReference>
<feature type="domain" description="CLASP N-terminal" evidence="8">
    <location>
        <begin position="6"/>
        <end position="209"/>
    </location>
</feature>
<dbReference type="SUPFAM" id="SSF48371">
    <property type="entry name" value="ARM repeat"/>
    <property type="match status" value="1"/>
</dbReference>
<proteinExistence type="inferred from homology"/>
<sequence length="214" mass="23847">MSLLKREIDKFNHVLSVPETEDTWESLSKGIQFFTVICKNGACDWPEELVPALRLLALPLIGAMSSERTRLSGVAIDLIASVASGLGCIFEPLLQIFFPVLLTLSGRTNKVIVTRARACISVIIETTQLPSILPYFLQSMKDKSTSLRLTAAEGTLTCMNCFNPPDLEKDTRAREVESVIRATARDANADIRKVSRKIFDAYKLLLPDRVDRYV</sequence>
<keyword evidence="6" id="KW-0206">Cytoskeleton</keyword>
<evidence type="ECO:0000256" key="2">
    <source>
        <dbReference type="ARBA" id="ARBA00009549"/>
    </source>
</evidence>
<name>A0A9P6CDR9_9AGAR</name>
<dbReference type="InterPro" id="IPR016024">
    <property type="entry name" value="ARM-type_fold"/>
</dbReference>
<keyword evidence="10" id="KW-1185">Reference proteome</keyword>
<dbReference type="OrthoDB" id="46159at2759"/>
<dbReference type="GO" id="GO:0005881">
    <property type="term" value="C:cytoplasmic microtubule"/>
    <property type="evidence" value="ECO:0007669"/>
    <property type="project" value="TreeGrafter"/>
</dbReference>
<keyword evidence="3" id="KW-0132">Cell division</keyword>
<dbReference type="AlphaFoldDB" id="A0A9P6CDR9"/>
<keyword evidence="5" id="KW-0131">Cell cycle</keyword>
<evidence type="ECO:0000313" key="9">
    <source>
        <dbReference type="EMBL" id="KAF9458440.1"/>
    </source>
</evidence>
<evidence type="ECO:0000259" key="8">
    <source>
        <dbReference type="Pfam" id="PF12348"/>
    </source>
</evidence>
<evidence type="ECO:0000256" key="5">
    <source>
        <dbReference type="ARBA" id="ARBA00022776"/>
    </source>
</evidence>
<dbReference type="GO" id="GO:0005876">
    <property type="term" value="C:spindle microtubule"/>
    <property type="evidence" value="ECO:0007669"/>
    <property type="project" value="TreeGrafter"/>
</dbReference>
<keyword evidence="6" id="KW-0963">Cytoplasm</keyword>
<dbReference type="GO" id="GO:0005815">
    <property type="term" value="C:microtubule organizing center"/>
    <property type="evidence" value="ECO:0007669"/>
    <property type="project" value="TreeGrafter"/>
</dbReference>
<dbReference type="InterPro" id="IPR021133">
    <property type="entry name" value="HEAT_type_2"/>
</dbReference>
<dbReference type="GO" id="GO:1990023">
    <property type="term" value="C:mitotic spindle midzone"/>
    <property type="evidence" value="ECO:0007669"/>
    <property type="project" value="TreeGrafter"/>
</dbReference>
<dbReference type="InterPro" id="IPR024395">
    <property type="entry name" value="CLASP_N_dom"/>
</dbReference>
<dbReference type="EMBL" id="MU150340">
    <property type="protein sequence ID" value="KAF9458440.1"/>
    <property type="molecule type" value="Genomic_DNA"/>
</dbReference>
<reference evidence="9" key="1">
    <citation type="submission" date="2020-11" db="EMBL/GenBank/DDBJ databases">
        <authorList>
            <consortium name="DOE Joint Genome Institute"/>
            <person name="Ahrendt S."/>
            <person name="Riley R."/>
            <person name="Andreopoulos W."/>
            <person name="Labutti K."/>
            <person name="Pangilinan J."/>
            <person name="Ruiz-Duenas F.J."/>
            <person name="Barrasa J.M."/>
            <person name="Sanchez-Garcia M."/>
            <person name="Camarero S."/>
            <person name="Miyauchi S."/>
            <person name="Serrano A."/>
            <person name="Linde D."/>
            <person name="Babiker R."/>
            <person name="Drula E."/>
            <person name="Ayuso-Fernandez I."/>
            <person name="Pacheco R."/>
            <person name="Padilla G."/>
            <person name="Ferreira P."/>
            <person name="Barriuso J."/>
            <person name="Kellner H."/>
            <person name="Castanera R."/>
            <person name="Alfaro M."/>
            <person name="Ramirez L."/>
            <person name="Pisabarro A.G."/>
            <person name="Kuo A."/>
            <person name="Tritt A."/>
            <person name="Lipzen A."/>
            <person name="He G."/>
            <person name="Yan M."/>
            <person name="Ng V."/>
            <person name="Cullen D."/>
            <person name="Martin F."/>
            <person name="Rosso M.-N."/>
            <person name="Henrissat B."/>
            <person name="Hibbett D."/>
            <person name="Martinez A.T."/>
            <person name="Grigoriev I.V."/>
        </authorList>
    </citation>
    <scope>NUCLEOTIDE SEQUENCE</scope>
    <source>
        <strain evidence="9">CBS 247.69</strain>
    </source>
</reference>
<keyword evidence="5" id="KW-0498">Mitosis</keyword>
<dbReference type="Gene3D" id="1.25.10.10">
    <property type="entry name" value="Leucine-rich Repeat Variant"/>
    <property type="match status" value="1"/>
</dbReference>
<dbReference type="GO" id="GO:0031110">
    <property type="term" value="P:regulation of microtubule polymerization or depolymerization"/>
    <property type="evidence" value="ECO:0007669"/>
    <property type="project" value="UniProtKB-ARBA"/>
</dbReference>
<evidence type="ECO:0000313" key="10">
    <source>
        <dbReference type="Proteomes" id="UP000807353"/>
    </source>
</evidence>
<evidence type="ECO:0000256" key="3">
    <source>
        <dbReference type="ARBA" id="ARBA00022618"/>
    </source>
</evidence>
<evidence type="ECO:0000256" key="6">
    <source>
        <dbReference type="ARBA" id="ARBA00023212"/>
    </source>
</evidence>
<dbReference type="Pfam" id="PF12348">
    <property type="entry name" value="CLASP_N"/>
    <property type="match status" value="1"/>
</dbReference>
<dbReference type="Proteomes" id="UP000807353">
    <property type="component" value="Unassembled WGS sequence"/>
</dbReference>
<comment type="similarity">
    <text evidence="2">Belongs to the CLASP family.</text>
</comment>
<dbReference type="PANTHER" id="PTHR21567:SF60">
    <property type="entry name" value="CLASP N-TERMINAL DOMAIN-CONTAINING PROTEIN"/>
    <property type="match status" value="1"/>
</dbReference>
<evidence type="ECO:0000256" key="4">
    <source>
        <dbReference type="ARBA" id="ARBA00022701"/>
    </source>
</evidence>
<comment type="subcellular location">
    <subcellularLocation>
        <location evidence="1">Cytoplasm</location>
        <location evidence="1">Cytoskeleton</location>
        <location evidence="1">Spindle</location>
    </subcellularLocation>
</comment>
<evidence type="ECO:0000256" key="1">
    <source>
        <dbReference type="ARBA" id="ARBA00004186"/>
    </source>
</evidence>
<accession>A0A9P6CDR9</accession>
<dbReference type="GO" id="GO:0051301">
    <property type="term" value="P:cell division"/>
    <property type="evidence" value="ECO:0007669"/>
    <property type="project" value="UniProtKB-KW"/>
</dbReference>
<dbReference type="InterPro" id="IPR011989">
    <property type="entry name" value="ARM-like"/>
</dbReference>